<dbReference type="GeneID" id="80332999"/>
<dbReference type="InterPro" id="IPR029044">
    <property type="entry name" value="Nucleotide-diphossugar_trans"/>
</dbReference>
<dbReference type="KEGG" id="nod:FOH10_11455"/>
<dbReference type="PANTHER" id="PTHR22916">
    <property type="entry name" value="GLYCOSYLTRANSFERASE"/>
    <property type="match status" value="1"/>
</dbReference>
<keyword evidence="2" id="KW-0808">Transferase</keyword>
<dbReference type="RefSeq" id="WP_143980693.1">
    <property type="nucleotide sequence ID" value="NZ_CP041695.1"/>
</dbReference>
<dbReference type="SUPFAM" id="SSF53448">
    <property type="entry name" value="Nucleotide-diphospho-sugar transferases"/>
    <property type="match status" value="1"/>
</dbReference>
<evidence type="ECO:0000313" key="3">
    <source>
        <dbReference type="Proteomes" id="UP000317039"/>
    </source>
</evidence>
<dbReference type="Proteomes" id="UP000317039">
    <property type="component" value="Chromosome"/>
</dbReference>
<dbReference type="Pfam" id="PF00535">
    <property type="entry name" value="Glycos_transf_2"/>
    <property type="match status" value="1"/>
</dbReference>
<sequence>MVVQLSVCVPAYNSARTLETTLRSILDQDVEMEVVVLDNASTDETSTIAKSFDDARARLHRNEQTLPIGENWNRVVSLSTGKLVKVVCADDILLPGALAAQEAVMADNSIAICSSKFQVIDEAGGVEETDLGLPGLLGEHSARTLMRVIVRRGPAEFGPTAAATFRRADFDRVGGFRGDLVFPMDVDLFARVSAFGAFYGMPQLTAAWRNSSFNLCSSTSTVSKLTEMLRFHHRLGAEYPHLVRRGDVLAGDLRLARAAFERLRIRTVATLRNRPDMVR</sequence>
<dbReference type="InterPro" id="IPR001173">
    <property type="entry name" value="Glyco_trans_2-like"/>
</dbReference>
<evidence type="ECO:0000259" key="1">
    <source>
        <dbReference type="Pfam" id="PF00535"/>
    </source>
</evidence>
<dbReference type="PANTHER" id="PTHR22916:SF3">
    <property type="entry name" value="UDP-GLCNAC:BETAGAL BETA-1,3-N-ACETYLGLUCOSAMINYLTRANSFERASE-LIKE PROTEIN 1"/>
    <property type="match status" value="1"/>
</dbReference>
<gene>
    <name evidence="2" type="ORF">FOH10_11455</name>
</gene>
<feature type="domain" description="Glycosyltransferase 2-like" evidence="1">
    <location>
        <begin position="6"/>
        <end position="170"/>
    </location>
</feature>
<dbReference type="Gene3D" id="3.90.550.10">
    <property type="entry name" value="Spore Coat Polysaccharide Biosynthesis Protein SpsA, Chain A"/>
    <property type="match status" value="1"/>
</dbReference>
<evidence type="ECO:0000313" key="2">
    <source>
        <dbReference type="EMBL" id="QDP79244.1"/>
    </source>
</evidence>
<dbReference type="EMBL" id="CP041695">
    <property type="protein sequence ID" value="QDP79244.1"/>
    <property type="molecule type" value="Genomic_DNA"/>
</dbReference>
<organism evidence="2 3">
    <name type="scientific">Nocardia otitidiscaviarum</name>
    <dbReference type="NCBI Taxonomy" id="1823"/>
    <lineage>
        <taxon>Bacteria</taxon>
        <taxon>Bacillati</taxon>
        <taxon>Actinomycetota</taxon>
        <taxon>Actinomycetes</taxon>
        <taxon>Mycobacteriales</taxon>
        <taxon>Nocardiaceae</taxon>
        <taxon>Nocardia</taxon>
    </lineage>
</organism>
<proteinExistence type="predicted"/>
<reference evidence="2 3" key="1">
    <citation type="submission" date="2019-07" db="EMBL/GenBank/DDBJ databases">
        <title>Complete Genome Sequence and Methylome Analysis of Nocardia otitidis-caviarum NEB252.</title>
        <authorList>
            <person name="Fomenkov A."/>
            <person name="Anton B.P."/>
            <person name="Vincze T."/>
            <person name="Roberts R.J."/>
        </authorList>
    </citation>
    <scope>NUCLEOTIDE SEQUENCE [LARGE SCALE GENOMIC DNA]</scope>
    <source>
        <strain evidence="2 3">NEB252</strain>
    </source>
</reference>
<dbReference type="AlphaFoldDB" id="A0A516NK15"/>
<protein>
    <submittedName>
        <fullName evidence="2">Glycosyltransferase</fullName>
    </submittedName>
</protein>
<accession>A0A516NK15</accession>
<name>A0A516NK15_9NOCA</name>
<dbReference type="GO" id="GO:0016758">
    <property type="term" value="F:hexosyltransferase activity"/>
    <property type="evidence" value="ECO:0007669"/>
    <property type="project" value="UniProtKB-ARBA"/>
</dbReference>